<evidence type="ECO:0000313" key="3">
    <source>
        <dbReference type="Proteomes" id="UP000266183"/>
    </source>
</evidence>
<dbReference type="AlphaFoldDB" id="A0A385SQ24"/>
<feature type="signal peptide" evidence="1">
    <location>
        <begin position="1"/>
        <end position="21"/>
    </location>
</feature>
<dbReference type="Proteomes" id="UP000266183">
    <property type="component" value="Chromosome"/>
</dbReference>
<protein>
    <recommendedName>
        <fullName evidence="4">Periplasmic heavy metal sensor</fullName>
    </recommendedName>
</protein>
<feature type="chain" id="PRO_5017458902" description="Periplasmic heavy metal sensor" evidence="1">
    <location>
        <begin position="22"/>
        <end position="213"/>
    </location>
</feature>
<evidence type="ECO:0000256" key="1">
    <source>
        <dbReference type="SAM" id="SignalP"/>
    </source>
</evidence>
<dbReference type="Gene3D" id="1.20.120.1490">
    <property type="match status" value="1"/>
</dbReference>
<accession>A0A385SQ24</accession>
<dbReference type="EMBL" id="CP032382">
    <property type="protein sequence ID" value="AYB31610.1"/>
    <property type="molecule type" value="Genomic_DNA"/>
</dbReference>
<evidence type="ECO:0008006" key="4">
    <source>
        <dbReference type="Google" id="ProtNLM"/>
    </source>
</evidence>
<evidence type="ECO:0000313" key="2">
    <source>
        <dbReference type="EMBL" id="AYB31610.1"/>
    </source>
</evidence>
<reference evidence="3" key="1">
    <citation type="submission" date="2018-09" db="EMBL/GenBank/DDBJ databases">
        <title>Chryseolinea sp. KIS68-18 isolated from soil.</title>
        <authorList>
            <person name="Weon H.-Y."/>
            <person name="Kwon S.-W."/>
            <person name="Lee S.A."/>
        </authorList>
    </citation>
    <scope>NUCLEOTIDE SEQUENCE [LARGE SCALE GENOMIC DNA]</scope>
    <source>
        <strain evidence="3">KIS68-18</strain>
    </source>
</reference>
<name>A0A385SQ24_9BACT</name>
<keyword evidence="1" id="KW-0732">Signal</keyword>
<keyword evidence="3" id="KW-1185">Reference proteome</keyword>
<dbReference type="KEGG" id="chk:D4L85_13995"/>
<dbReference type="InterPro" id="IPR012899">
    <property type="entry name" value="LTXXQ"/>
</dbReference>
<organism evidence="2 3">
    <name type="scientific">Chryseolinea soli</name>
    <dbReference type="NCBI Taxonomy" id="2321403"/>
    <lineage>
        <taxon>Bacteria</taxon>
        <taxon>Pseudomonadati</taxon>
        <taxon>Bacteroidota</taxon>
        <taxon>Cytophagia</taxon>
        <taxon>Cytophagales</taxon>
        <taxon>Fulvivirgaceae</taxon>
        <taxon>Chryseolinea</taxon>
    </lineage>
</organism>
<sequence length="213" mass="24580">MIMKKSLMLAIVMMTSTIIFAQHAKNSHKGHTDRFEKMKTDLALTDAQYASIKSIDQKYVNKREALKGDTSQTREAKGTAFRTMRTDEENEIAALLTPEQKTKWDQLKTARGEKQKEHFQKISEQREAKLKSTLNLSDDQSQKMKTVNQQFMEKFSALRKSDTKDKAAFEKLKTDHEAAIKGILTPEQFQKWTAMRADLRKRHGHEHGHTQKG</sequence>
<proteinExistence type="predicted"/>
<gene>
    <name evidence="2" type="ORF">D4L85_13995</name>
</gene>
<dbReference type="Pfam" id="PF07813">
    <property type="entry name" value="LTXXQ"/>
    <property type="match status" value="1"/>
</dbReference>